<dbReference type="Proteomes" id="UP000319557">
    <property type="component" value="Chromosome"/>
</dbReference>
<dbReference type="InterPro" id="IPR015943">
    <property type="entry name" value="WD40/YVTN_repeat-like_dom_sf"/>
</dbReference>
<dbReference type="InterPro" id="IPR018391">
    <property type="entry name" value="PQQ_b-propeller_rpt"/>
</dbReference>
<evidence type="ECO:0000313" key="4">
    <source>
        <dbReference type="Proteomes" id="UP000319557"/>
    </source>
</evidence>
<keyword evidence="1" id="KW-0732">Signal</keyword>
<feature type="signal peptide" evidence="1">
    <location>
        <begin position="1"/>
        <end position="19"/>
    </location>
</feature>
<proteinExistence type="predicted"/>
<name>A0A517LU78_9BACT</name>
<reference evidence="3 4" key="1">
    <citation type="submission" date="2019-02" db="EMBL/GenBank/DDBJ databases">
        <title>Deep-cultivation of Planctomycetes and their phenomic and genomic characterization uncovers novel biology.</title>
        <authorList>
            <person name="Wiegand S."/>
            <person name="Jogler M."/>
            <person name="Boedeker C."/>
            <person name="Pinto D."/>
            <person name="Vollmers J."/>
            <person name="Rivas-Marin E."/>
            <person name="Kohn T."/>
            <person name="Peeters S.H."/>
            <person name="Heuer A."/>
            <person name="Rast P."/>
            <person name="Oberbeckmann S."/>
            <person name="Bunk B."/>
            <person name="Jeske O."/>
            <person name="Meyerdierks A."/>
            <person name="Storesund J.E."/>
            <person name="Kallscheuer N."/>
            <person name="Luecker S."/>
            <person name="Lage O.M."/>
            <person name="Pohl T."/>
            <person name="Merkel B.J."/>
            <person name="Hornburger P."/>
            <person name="Mueller R.-W."/>
            <person name="Bruemmer F."/>
            <person name="Labrenz M."/>
            <person name="Spormann A.M."/>
            <person name="Op den Camp H."/>
            <person name="Overmann J."/>
            <person name="Amann R."/>
            <person name="Jetten M.S.M."/>
            <person name="Mascher T."/>
            <person name="Medema M.H."/>
            <person name="Devos D.P."/>
            <person name="Kaster A.-K."/>
            <person name="Ovreas L."/>
            <person name="Rohde M."/>
            <person name="Galperin M.Y."/>
            <person name="Jogler C."/>
        </authorList>
    </citation>
    <scope>NUCLEOTIDE SEQUENCE [LARGE SCALE GENOMIC DNA]</scope>
    <source>
        <strain evidence="3 4">EC9</strain>
    </source>
</reference>
<dbReference type="InterPro" id="IPR002372">
    <property type="entry name" value="PQQ_rpt_dom"/>
</dbReference>
<keyword evidence="4" id="KW-1185">Reference proteome</keyword>
<dbReference type="InterPro" id="IPR011047">
    <property type="entry name" value="Quinoprotein_ADH-like_sf"/>
</dbReference>
<evidence type="ECO:0000256" key="1">
    <source>
        <dbReference type="SAM" id="SignalP"/>
    </source>
</evidence>
<dbReference type="RefSeq" id="WP_246105907.1">
    <property type="nucleotide sequence ID" value="NZ_CP036261.1"/>
</dbReference>
<gene>
    <name evidence="3" type="primary">qedA</name>
    <name evidence="3" type="ORF">EC9_03380</name>
</gene>
<dbReference type="Gene3D" id="2.130.10.10">
    <property type="entry name" value="YVTN repeat-like/Quinoprotein amine dehydrogenase"/>
    <property type="match status" value="2"/>
</dbReference>
<feature type="domain" description="Pyrrolo-quinoline quinone repeat" evidence="2">
    <location>
        <begin position="95"/>
        <end position="346"/>
    </location>
</feature>
<feature type="chain" id="PRO_5022230478" evidence="1">
    <location>
        <begin position="20"/>
        <end position="441"/>
    </location>
</feature>
<dbReference type="GO" id="GO:0052934">
    <property type="term" value="F:alcohol dehydrogenase (cytochrome c) activity"/>
    <property type="evidence" value="ECO:0007669"/>
    <property type="project" value="UniProtKB-EC"/>
</dbReference>
<organism evidence="3 4">
    <name type="scientific">Rosistilla ulvae</name>
    <dbReference type="NCBI Taxonomy" id="1930277"/>
    <lineage>
        <taxon>Bacteria</taxon>
        <taxon>Pseudomonadati</taxon>
        <taxon>Planctomycetota</taxon>
        <taxon>Planctomycetia</taxon>
        <taxon>Pirellulales</taxon>
        <taxon>Pirellulaceae</taxon>
        <taxon>Rosistilla</taxon>
    </lineage>
</organism>
<keyword evidence="3" id="KW-0560">Oxidoreductase</keyword>
<evidence type="ECO:0000259" key="2">
    <source>
        <dbReference type="Pfam" id="PF13360"/>
    </source>
</evidence>
<sequence length="441" mass="48292" precursor="true">MRSLLTLCLALATTFQAQADWPQWMGENRDGILSEAGWIKSIPAEGLKTLWRMPIEGGYAGPSVADGRVYVTDYVRTSGEAVNDPGARATLGGQERVLCFDAKTGKKIWEHAYDCPYSISYPAGPRCTPTVDGDRVYALGAEGDLLCLSTADGSVIWQRSFKKDFNSAVPIWGHAAHPLVDGEQLICMVGGETQSVVSLDKMTGKEIWKRPTVGNDIGYCPPRIIQAGGTRQLITFSPKGIESLDPKTGKPFWEVPLTPLYGMSITMPQHDGNLMFASGIGSESVMLELGSKQPTVKELWRGEQKTSIYCANSTPMIVDGVIYGSDCQVGHFAAIDTKTADRLWTTFAPTTGGERRAKHGTAFVTKYGDQFFLFSETGDLIIAAIDSKEYREIGRFHVLEPTGECFGRSVVWSHPAYSGKHLFARNDEEIVCVSLDADDYK</sequence>
<dbReference type="SMART" id="SM00564">
    <property type="entry name" value="PQQ"/>
    <property type="match status" value="4"/>
</dbReference>
<dbReference type="Pfam" id="PF13360">
    <property type="entry name" value="PQQ_2"/>
    <property type="match status" value="1"/>
</dbReference>
<dbReference type="EMBL" id="CP036261">
    <property type="protein sequence ID" value="QDS86178.1"/>
    <property type="molecule type" value="Genomic_DNA"/>
</dbReference>
<dbReference type="KEGG" id="ruv:EC9_03380"/>
<protein>
    <submittedName>
        <fullName evidence="3">Quinoprotein ethanol dehydrogenase</fullName>
        <ecNumber evidence="3">1.1.2.8</ecNumber>
    </submittedName>
</protein>
<dbReference type="AlphaFoldDB" id="A0A517LU78"/>
<dbReference type="SUPFAM" id="SSF50998">
    <property type="entry name" value="Quinoprotein alcohol dehydrogenase-like"/>
    <property type="match status" value="2"/>
</dbReference>
<dbReference type="PANTHER" id="PTHR34512:SF30">
    <property type="entry name" value="OUTER MEMBRANE PROTEIN ASSEMBLY FACTOR BAMB"/>
    <property type="match status" value="1"/>
</dbReference>
<evidence type="ECO:0000313" key="3">
    <source>
        <dbReference type="EMBL" id="QDS86178.1"/>
    </source>
</evidence>
<dbReference type="PANTHER" id="PTHR34512">
    <property type="entry name" value="CELL SURFACE PROTEIN"/>
    <property type="match status" value="1"/>
</dbReference>
<dbReference type="EC" id="1.1.2.8" evidence="3"/>
<accession>A0A517LU78</accession>